<dbReference type="RefSeq" id="WP_326840799.1">
    <property type="nucleotide sequence ID" value="NZ_SVNY01000006.1"/>
</dbReference>
<evidence type="ECO:0000313" key="1">
    <source>
        <dbReference type="EMBL" id="MBE6834290.1"/>
    </source>
</evidence>
<gene>
    <name evidence="1" type="ORF">E7512_12060</name>
</gene>
<proteinExistence type="predicted"/>
<evidence type="ECO:0000313" key="2">
    <source>
        <dbReference type="Proteomes" id="UP000754750"/>
    </source>
</evidence>
<reference evidence="1" key="1">
    <citation type="submission" date="2019-04" db="EMBL/GenBank/DDBJ databases">
        <title>Evolution of Biomass-Degrading Anaerobic Consortia Revealed by Metagenomics.</title>
        <authorList>
            <person name="Peng X."/>
        </authorList>
    </citation>
    <scope>NUCLEOTIDE SEQUENCE</scope>
    <source>
        <strain evidence="1">SIG551</strain>
    </source>
</reference>
<sequence length="123" mass="13995">MNTNNYQEIIDVIQKGIIWASWSEYQKRAMQGAIDCIRQLQEIESTGITITEISALKEKCIYLGIENSQLRAVVEQIEPDFFTRKCRACGCDWNHPCEGGCSWVGDDLCSKCLRKKLRGETDG</sequence>
<protein>
    <submittedName>
        <fullName evidence="1">Uncharacterized protein</fullName>
    </submittedName>
</protein>
<dbReference type="Proteomes" id="UP000754750">
    <property type="component" value="Unassembled WGS sequence"/>
</dbReference>
<dbReference type="EMBL" id="SVNY01000006">
    <property type="protein sequence ID" value="MBE6834290.1"/>
    <property type="molecule type" value="Genomic_DNA"/>
</dbReference>
<accession>A0A928KTK0</accession>
<dbReference type="AlphaFoldDB" id="A0A928KTK0"/>
<organism evidence="1 2">
    <name type="scientific">Faecalispora sporosphaeroides</name>
    <dbReference type="NCBI Taxonomy" id="1549"/>
    <lineage>
        <taxon>Bacteria</taxon>
        <taxon>Bacillati</taxon>
        <taxon>Bacillota</taxon>
        <taxon>Clostridia</taxon>
        <taxon>Eubacteriales</taxon>
        <taxon>Oscillospiraceae</taxon>
        <taxon>Faecalispora</taxon>
    </lineage>
</organism>
<name>A0A928KTK0_9FIRM</name>
<comment type="caution">
    <text evidence="1">The sequence shown here is derived from an EMBL/GenBank/DDBJ whole genome shotgun (WGS) entry which is preliminary data.</text>
</comment>